<organism evidence="1 2">
    <name type="scientific">Apiospora hydei</name>
    <dbReference type="NCBI Taxonomy" id="1337664"/>
    <lineage>
        <taxon>Eukaryota</taxon>
        <taxon>Fungi</taxon>
        <taxon>Dikarya</taxon>
        <taxon>Ascomycota</taxon>
        <taxon>Pezizomycotina</taxon>
        <taxon>Sordariomycetes</taxon>
        <taxon>Xylariomycetidae</taxon>
        <taxon>Amphisphaeriales</taxon>
        <taxon>Apiosporaceae</taxon>
        <taxon>Apiospora</taxon>
    </lineage>
</organism>
<protein>
    <submittedName>
        <fullName evidence="1">Uncharacterized protein</fullName>
    </submittedName>
</protein>
<accession>A0ABR1W8B9</accession>
<name>A0ABR1W8B9_9PEZI</name>
<dbReference type="Proteomes" id="UP001433268">
    <property type="component" value="Unassembled WGS sequence"/>
</dbReference>
<keyword evidence="2" id="KW-1185">Reference proteome</keyword>
<reference evidence="1 2" key="1">
    <citation type="submission" date="2023-01" db="EMBL/GenBank/DDBJ databases">
        <title>Analysis of 21 Apiospora genomes using comparative genomics revels a genus with tremendous synthesis potential of carbohydrate active enzymes and secondary metabolites.</title>
        <authorList>
            <person name="Sorensen T."/>
        </authorList>
    </citation>
    <scope>NUCLEOTIDE SEQUENCE [LARGE SCALE GENOMIC DNA]</scope>
    <source>
        <strain evidence="1 2">CBS 114990</strain>
    </source>
</reference>
<evidence type="ECO:0000313" key="1">
    <source>
        <dbReference type="EMBL" id="KAK8079662.1"/>
    </source>
</evidence>
<dbReference type="RefSeq" id="XP_066667137.1">
    <property type="nucleotide sequence ID" value="XM_066811795.1"/>
</dbReference>
<gene>
    <name evidence="1" type="ORF">PG997_007480</name>
</gene>
<sequence>MPSDAPHAEWAKAIVTHSNAFGSPVWSVLWPDEMTDRTYTVFAAMDHLVEHQIASGYSLGIFDTRYQYKRPESAAAGGKLWWDPTDLSADGDELMAQMDFPLLSVALAYDGFYPFDMSRIAPVAQALPGFAESLHALETLDGRDPAGWKPTGPRQVLMRNATATKLDEGGKGLMRHLAHRIMRQAAEDGFRGIQIEGYHDSVTAVWSKPAAAVQGEIVSRINAWTWGVEDEKGEMVYMLRPSKQDCSKIYVTLKEQAAGQD</sequence>
<evidence type="ECO:0000313" key="2">
    <source>
        <dbReference type="Proteomes" id="UP001433268"/>
    </source>
</evidence>
<dbReference type="EMBL" id="JAQQWN010000006">
    <property type="protein sequence ID" value="KAK8079662.1"/>
    <property type="molecule type" value="Genomic_DNA"/>
</dbReference>
<proteinExistence type="predicted"/>
<comment type="caution">
    <text evidence="1">The sequence shown here is derived from an EMBL/GenBank/DDBJ whole genome shotgun (WGS) entry which is preliminary data.</text>
</comment>
<dbReference type="GeneID" id="92044855"/>